<proteinExistence type="predicted"/>
<dbReference type="EMBL" id="JARQWQ010000022">
    <property type="protein sequence ID" value="KAK2564426.1"/>
    <property type="molecule type" value="Genomic_DNA"/>
</dbReference>
<evidence type="ECO:0000313" key="5">
    <source>
        <dbReference type="Proteomes" id="UP001249851"/>
    </source>
</evidence>
<feature type="domain" description="Myb/SANT-like DNA-binding" evidence="3">
    <location>
        <begin position="12"/>
        <end position="104"/>
    </location>
</feature>
<sequence>MAEERDDKKRGRTWEKEETIILLEKWGEENVQQRLKECSRKKPIWQEISTYLNASGYDDRDCDSCKTRIHTLISAYRGYKDASSRSGNATPKKKAPFFDEINEILSDKPATRPVIVLSSTVLESAQSKETELTDDEKSQQPSCSFPTLEKNHLPSPLAKDKQPAQKKRKTTQQDVLKKIDDSLKSFMEYQQQADRLFLEAERERERKEEEREEKRRKEDQEFFLKLAKVLKG</sequence>
<dbReference type="Proteomes" id="UP001249851">
    <property type="component" value="Unassembled WGS sequence"/>
</dbReference>
<dbReference type="Gene3D" id="1.10.10.60">
    <property type="entry name" value="Homeodomain-like"/>
    <property type="match status" value="1"/>
</dbReference>
<reference evidence="4" key="1">
    <citation type="journal article" date="2023" name="G3 (Bethesda)">
        <title>Whole genome assembly and annotation of the endangered Caribbean coral Acropora cervicornis.</title>
        <authorList>
            <person name="Selwyn J.D."/>
            <person name="Vollmer S.V."/>
        </authorList>
    </citation>
    <scope>NUCLEOTIDE SEQUENCE</scope>
    <source>
        <strain evidence="4">K2</strain>
    </source>
</reference>
<protein>
    <submittedName>
        <fullName evidence="4">Zinc finger and SCAN domain-containing protein 29</fullName>
    </submittedName>
</protein>
<dbReference type="AlphaFoldDB" id="A0AAD9QNW2"/>
<organism evidence="4 5">
    <name type="scientific">Acropora cervicornis</name>
    <name type="common">Staghorn coral</name>
    <dbReference type="NCBI Taxonomy" id="6130"/>
    <lineage>
        <taxon>Eukaryota</taxon>
        <taxon>Metazoa</taxon>
        <taxon>Cnidaria</taxon>
        <taxon>Anthozoa</taxon>
        <taxon>Hexacorallia</taxon>
        <taxon>Scleractinia</taxon>
        <taxon>Astrocoeniina</taxon>
        <taxon>Acroporidae</taxon>
        <taxon>Acropora</taxon>
    </lineage>
</organism>
<gene>
    <name evidence="4" type="ORF">P5673_011856</name>
</gene>
<comment type="caution">
    <text evidence="4">The sequence shown here is derived from an EMBL/GenBank/DDBJ whole genome shotgun (WGS) entry which is preliminary data.</text>
</comment>
<feature type="region of interest" description="Disordered" evidence="2">
    <location>
        <begin position="126"/>
        <end position="173"/>
    </location>
</feature>
<dbReference type="Pfam" id="PF13837">
    <property type="entry name" value="Myb_DNA-bind_4"/>
    <property type="match status" value="1"/>
</dbReference>
<keyword evidence="5" id="KW-1185">Reference proteome</keyword>
<evidence type="ECO:0000313" key="4">
    <source>
        <dbReference type="EMBL" id="KAK2564426.1"/>
    </source>
</evidence>
<evidence type="ECO:0000259" key="3">
    <source>
        <dbReference type="Pfam" id="PF13837"/>
    </source>
</evidence>
<reference evidence="4" key="2">
    <citation type="journal article" date="2023" name="Science">
        <title>Genomic signatures of disease resistance in endangered staghorn corals.</title>
        <authorList>
            <person name="Vollmer S.V."/>
            <person name="Selwyn J.D."/>
            <person name="Despard B.A."/>
            <person name="Roesel C.L."/>
        </authorList>
    </citation>
    <scope>NUCLEOTIDE SEQUENCE</scope>
    <source>
        <strain evidence="4">K2</strain>
    </source>
</reference>
<name>A0AAD9QNW2_ACRCE</name>
<feature type="compositionally biased region" description="Basic and acidic residues" evidence="2">
    <location>
        <begin position="126"/>
        <end position="138"/>
    </location>
</feature>
<keyword evidence="1" id="KW-0175">Coiled coil</keyword>
<dbReference type="PANTHER" id="PTHR47595">
    <property type="entry name" value="HEAT SHOCK 70 KDA PROTEIN 14"/>
    <property type="match status" value="1"/>
</dbReference>
<dbReference type="PANTHER" id="PTHR47595:SF1">
    <property type="entry name" value="MYB_SANT-LIKE DNA-BINDING DOMAIN-CONTAINING PROTEIN"/>
    <property type="match status" value="1"/>
</dbReference>
<dbReference type="InterPro" id="IPR044822">
    <property type="entry name" value="Myb_DNA-bind_4"/>
</dbReference>
<evidence type="ECO:0000256" key="1">
    <source>
        <dbReference type="SAM" id="Coils"/>
    </source>
</evidence>
<evidence type="ECO:0000256" key="2">
    <source>
        <dbReference type="SAM" id="MobiDB-lite"/>
    </source>
</evidence>
<feature type="coiled-coil region" evidence="1">
    <location>
        <begin position="186"/>
        <end position="220"/>
    </location>
</feature>
<accession>A0AAD9QNW2</accession>